<keyword evidence="2" id="KW-0446">Lipid-binding</keyword>
<dbReference type="InterPro" id="IPR011993">
    <property type="entry name" value="PH-like_dom_sf"/>
</dbReference>
<comment type="caution">
    <text evidence="6">The sequence shown here is derived from an EMBL/GenBank/DDBJ whole genome shotgun (WGS) entry which is preliminary data.</text>
</comment>
<dbReference type="GO" id="GO:0016020">
    <property type="term" value="C:membrane"/>
    <property type="evidence" value="ECO:0007669"/>
    <property type="project" value="TreeGrafter"/>
</dbReference>
<dbReference type="Gene3D" id="2.40.160.120">
    <property type="match status" value="1"/>
</dbReference>
<feature type="region of interest" description="Disordered" evidence="5">
    <location>
        <begin position="683"/>
        <end position="736"/>
    </location>
</feature>
<feature type="compositionally biased region" description="Basic and acidic residues" evidence="5">
    <location>
        <begin position="242"/>
        <end position="253"/>
    </location>
</feature>
<evidence type="ECO:0000256" key="3">
    <source>
        <dbReference type="RuleBase" id="RU003844"/>
    </source>
</evidence>
<dbReference type="InterPro" id="IPR037239">
    <property type="entry name" value="OSBP_sf"/>
</dbReference>
<sequence>LIQAAAIADSPTLLRPDRAARHKRGMSDVSPSNSSGGVVNGDTTSMGRQDLLPPTTFQGHRSHSEGKLNTTDYHGGTTTPTKHSKTDYKEQRSLYLKEKKKEKYAIKALLTDPSESIMEDHLKVRGTLRGWTKFWCKLKPGWLVIYKSQKGPKGETVGAITQPLPSGYLIFRAYTEEGGRLWMDALEVAQRCCNLLNKRNESDVSDDIWGEWRKTKDEPVEPDEIEKEHFKGLDEAEMDTEDKDKDEDSKSESESEVEETGSTSGPATQELKKTNYLPGQEDDLGQDSSQTETLEEENKSLIWTLMKQVRPGMDLSKVVLPTFILEPRSFLDKLSDFYFHADLLSEAVIEENAYARMKKVVRWYLSGFYKKPKGLKKPYNPIIGETFRCMWLHPKTNSQTFYISEQVSHHPPVSAFYVSNRKDGYSISCSILAKSKFYGNSVSAFMEGEGKLSFLKRGEDYSVSMPYANCKGILYGTLTMEYGGKVCIECAKTGYKTDMEFKLKPFFGGMSNCVTGKIKFGEKTLATLDGRWDDQVYIKEKNAEHSEVFWEVTPAIRGSRLTRSTVTLQEQVPMESEKLWSKCTAALKKNDVHEATNEKFILEEEQRRGHKERKLKNEEWIPKLFELDHDGQWVYIHRDHRPWDALEDIEEYEHNGIIKTRTKHPTAPVRSISIHSLLHKNSRADLQVSSKDPTSSQSKGTLSQRAVLPTSSGDSNCSTPEPGELSEVSEKGELLH</sequence>
<dbReference type="SUPFAM" id="SSF144000">
    <property type="entry name" value="Oxysterol-binding protein-like"/>
    <property type="match status" value="1"/>
</dbReference>
<dbReference type="GO" id="GO:0005829">
    <property type="term" value="C:cytosol"/>
    <property type="evidence" value="ECO:0007669"/>
    <property type="project" value="TreeGrafter"/>
</dbReference>
<dbReference type="GO" id="GO:0015485">
    <property type="term" value="F:cholesterol binding"/>
    <property type="evidence" value="ECO:0007669"/>
    <property type="project" value="TreeGrafter"/>
</dbReference>
<proteinExistence type="inferred from homology"/>
<protein>
    <recommendedName>
        <fullName evidence="4">Oxysterol-binding protein</fullName>
    </recommendedName>
</protein>
<dbReference type="Pfam" id="PF01237">
    <property type="entry name" value="Oxysterol_BP"/>
    <property type="match status" value="1"/>
</dbReference>
<feature type="compositionally biased region" description="Polar residues" evidence="5">
    <location>
        <begin position="687"/>
        <end position="719"/>
    </location>
</feature>
<keyword evidence="4" id="KW-0445">Lipid transport</keyword>
<feature type="region of interest" description="Disordered" evidence="5">
    <location>
        <begin position="1"/>
        <end position="90"/>
    </location>
</feature>
<dbReference type="PANTHER" id="PTHR10972:SF102">
    <property type="entry name" value="OXYSTEROL-BINDING PROTEIN"/>
    <property type="match status" value="1"/>
</dbReference>
<dbReference type="Gene3D" id="2.30.29.30">
    <property type="entry name" value="Pleckstrin-homology domain (PH domain)/Phosphotyrosine-binding domain (PTB)"/>
    <property type="match status" value="1"/>
</dbReference>
<evidence type="ECO:0000313" key="6">
    <source>
        <dbReference type="EMBL" id="PIK40589.1"/>
    </source>
</evidence>
<dbReference type="PROSITE" id="PS01013">
    <property type="entry name" value="OSBP"/>
    <property type="match status" value="1"/>
</dbReference>
<dbReference type="Gene3D" id="3.30.70.3490">
    <property type="match status" value="1"/>
</dbReference>
<dbReference type="Proteomes" id="UP000230750">
    <property type="component" value="Unassembled WGS sequence"/>
</dbReference>
<feature type="compositionally biased region" description="Low complexity" evidence="5">
    <location>
        <begin position="27"/>
        <end position="42"/>
    </location>
</feature>
<evidence type="ECO:0000256" key="5">
    <source>
        <dbReference type="SAM" id="MobiDB-lite"/>
    </source>
</evidence>
<dbReference type="AlphaFoldDB" id="A0A2G8JXZ7"/>
<evidence type="ECO:0000256" key="4">
    <source>
        <dbReference type="RuleBase" id="RU003845"/>
    </source>
</evidence>
<gene>
    <name evidence="6" type="ORF">BSL78_22554</name>
</gene>
<reference evidence="6 7" key="1">
    <citation type="journal article" date="2017" name="PLoS Biol.">
        <title>The sea cucumber genome provides insights into morphological evolution and visceral regeneration.</title>
        <authorList>
            <person name="Zhang X."/>
            <person name="Sun L."/>
            <person name="Yuan J."/>
            <person name="Sun Y."/>
            <person name="Gao Y."/>
            <person name="Zhang L."/>
            <person name="Li S."/>
            <person name="Dai H."/>
            <person name="Hamel J.F."/>
            <person name="Liu C."/>
            <person name="Yu Y."/>
            <person name="Liu S."/>
            <person name="Lin W."/>
            <person name="Guo K."/>
            <person name="Jin S."/>
            <person name="Xu P."/>
            <person name="Storey K.B."/>
            <person name="Huan P."/>
            <person name="Zhang T."/>
            <person name="Zhou Y."/>
            <person name="Zhang J."/>
            <person name="Lin C."/>
            <person name="Li X."/>
            <person name="Xing L."/>
            <person name="Huo D."/>
            <person name="Sun M."/>
            <person name="Wang L."/>
            <person name="Mercier A."/>
            <person name="Li F."/>
            <person name="Yang H."/>
            <person name="Xiang J."/>
        </authorList>
    </citation>
    <scope>NUCLEOTIDE SEQUENCE [LARGE SCALE GENOMIC DNA]</scope>
    <source>
        <strain evidence="6">Shaxun</strain>
        <tissue evidence="6">Muscle</tissue>
    </source>
</reference>
<dbReference type="PANTHER" id="PTHR10972">
    <property type="entry name" value="OXYSTEROL-BINDING PROTEIN-RELATED"/>
    <property type="match status" value="1"/>
</dbReference>
<dbReference type="STRING" id="307972.A0A2G8JXZ7"/>
<feature type="compositionally biased region" description="Low complexity" evidence="5">
    <location>
        <begin position="70"/>
        <end position="81"/>
    </location>
</feature>
<comment type="similarity">
    <text evidence="1 3">Belongs to the OSBP family.</text>
</comment>
<accession>A0A2G8JXZ7</accession>
<evidence type="ECO:0000256" key="1">
    <source>
        <dbReference type="ARBA" id="ARBA00008842"/>
    </source>
</evidence>
<keyword evidence="4" id="KW-0813">Transport</keyword>
<organism evidence="6 7">
    <name type="scientific">Stichopus japonicus</name>
    <name type="common">Sea cucumber</name>
    <dbReference type="NCBI Taxonomy" id="307972"/>
    <lineage>
        <taxon>Eukaryota</taxon>
        <taxon>Metazoa</taxon>
        <taxon>Echinodermata</taxon>
        <taxon>Eleutherozoa</taxon>
        <taxon>Echinozoa</taxon>
        <taxon>Holothuroidea</taxon>
        <taxon>Aspidochirotacea</taxon>
        <taxon>Aspidochirotida</taxon>
        <taxon>Stichopodidae</taxon>
        <taxon>Apostichopus</taxon>
    </lineage>
</organism>
<dbReference type="GO" id="GO:0032541">
    <property type="term" value="C:cortical endoplasmic reticulum"/>
    <property type="evidence" value="ECO:0007669"/>
    <property type="project" value="TreeGrafter"/>
</dbReference>
<dbReference type="InterPro" id="IPR018494">
    <property type="entry name" value="Oxysterol-bd_CS"/>
</dbReference>
<dbReference type="Gene3D" id="1.10.287.2720">
    <property type="match status" value="1"/>
</dbReference>
<dbReference type="GO" id="GO:0006869">
    <property type="term" value="P:lipid transport"/>
    <property type="evidence" value="ECO:0007669"/>
    <property type="project" value="UniProtKB-KW"/>
</dbReference>
<feature type="region of interest" description="Disordered" evidence="5">
    <location>
        <begin position="213"/>
        <end position="271"/>
    </location>
</feature>
<dbReference type="SUPFAM" id="SSF50729">
    <property type="entry name" value="PH domain-like"/>
    <property type="match status" value="1"/>
</dbReference>
<dbReference type="OrthoDB" id="10053431at2759"/>
<evidence type="ECO:0000256" key="2">
    <source>
        <dbReference type="ARBA" id="ARBA00023121"/>
    </source>
</evidence>
<dbReference type="EMBL" id="MRZV01001105">
    <property type="protein sequence ID" value="PIK40589.1"/>
    <property type="molecule type" value="Genomic_DNA"/>
</dbReference>
<feature type="non-terminal residue" evidence="6">
    <location>
        <position position="1"/>
    </location>
</feature>
<dbReference type="FunFam" id="2.40.160.120:FF:000020">
    <property type="entry name" value="Oxysterol-binding protein"/>
    <property type="match status" value="1"/>
</dbReference>
<keyword evidence="7" id="KW-1185">Reference proteome</keyword>
<dbReference type="FunFam" id="1.10.287.2720:FF:000002">
    <property type="entry name" value="Oxysterol-binding protein"/>
    <property type="match status" value="1"/>
</dbReference>
<evidence type="ECO:0000313" key="7">
    <source>
        <dbReference type="Proteomes" id="UP000230750"/>
    </source>
</evidence>
<name>A0A2G8JXZ7_STIJA</name>
<dbReference type="InterPro" id="IPR000648">
    <property type="entry name" value="Oxysterol-bd"/>
</dbReference>